<dbReference type="PANTHER" id="PTHR33993">
    <property type="entry name" value="GLYOXALASE-RELATED"/>
    <property type="match status" value="1"/>
</dbReference>
<dbReference type="Gene3D" id="3.10.180.10">
    <property type="entry name" value="2,3-Dihydroxybiphenyl 1,2-Dioxygenase, domain 1"/>
    <property type="match status" value="1"/>
</dbReference>
<dbReference type="Pfam" id="PF00903">
    <property type="entry name" value="Glyoxalase"/>
    <property type="match status" value="1"/>
</dbReference>
<keyword evidence="3" id="KW-1185">Reference proteome</keyword>
<name>A0A1T5GDB0_9FLAO</name>
<gene>
    <name evidence="2" type="ORF">SAMN05660477_02741</name>
</gene>
<sequence length="124" mass="14370">MKRVTGIGGLFFKCKDPEAVKAWYQKHLGFPVNQWGCTFEYDPKAEDAKASAIQWSPFKEDTQYFSPSDKPYMFNYTVDDLVALVEELKKEGVTILDDIAEYEYGKFVHILDCENNKIELWEPA</sequence>
<organism evidence="2 3">
    <name type="scientific">Soonwooa buanensis</name>
    <dbReference type="NCBI Taxonomy" id="619805"/>
    <lineage>
        <taxon>Bacteria</taxon>
        <taxon>Pseudomonadati</taxon>
        <taxon>Bacteroidota</taxon>
        <taxon>Flavobacteriia</taxon>
        <taxon>Flavobacteriales</taxon>
        <taxon>Weeksellaceae</taxon>
        <taxon>Chryseobacterium group</taxon>
        <taxon>Soonwooa</taxon>
    </lineage>
</organism>
<reference evidence="2 3" key="1">
    <citation type="submission" date="2017-02" db="EMBL/GenBank/DDBJ databases">
        <authorList>
            <person name="Peterson S.W."/>
        </authorList>
    </citation>
    <scope>NUCLEOTIDE SEQUENCE [LARGE SCALE GENOMIC DNA]</scope>
    <source>
        <strain evidence="2 3">DSM 22323</strain>
    </source>
</reference>
<dbReference type="PANTHER" id="PTHR33993:SF5">
    <property type="entry name" value="GLYOXALASE"/>
    <property type="match status" value="1"/>
</dbReference>
<accession>A0A1T5GDB0</accession>
<evidence type="ECO:0000313" key="2">
    <source>
        <dbReference type="EMBL" id="SKC06369.1"/>
    </source>
</evidence>
<dbReference type="RefSeq" id="WP_079667924.1">
    <property type="nucleotide sequence ID" value="NZ_FUYZ01000011.1"/>
</dbReference>
<dbReference type="InterPro" id="IPR052164">
    <property type="entry name" value="Anthracycline_SecMetBiosynth"/>
</dbReference>
<dbReference type="Proteomes" id="UP000191112">
    <property type="component" value="Unassembled WGS sequence"/>
</dbReference>
<dbReference type="SUPFAM" id="SSF54593">
    <property type="entry name" value="Glyoxalase/Bleomycin resistance protein/Dihydroxybiphenyl dioxygenase"/>
    <property type="match status" value="1"/>
</dbReference>
<dbReference type="EMBL" id="FUYZ01000011">
    <property type="protein sequence ID" value="SKC06369.1"/>
    <property type="molecule type" value="Genomic_DNA"/>
</dbReference>
<dbReference type="AlphaFoldDB" id="A0A1T5GDB0"/>
<dbReference type="InterPro" id="IPR029068">
    <property type="entry name" value="Glyas_Bleomycin-R_OHBP_Dase"/>
</dbReference>
<dbReference type="InterPro" id="IPR004360">
    <property type="entry name" value="Glyas_Fos-R_dOase_dom"/>
</dbReference>
<dbReference type="CDD" id="cd06587">
    <property type="entry name" value="VOC"/>
    <property type="match status" value="1"/>
</dbReference>
<dbReference type="InterPro" id="IPR037523">
    <property type="entry name" value="VOC_core"/>
</dbReference>
<evidence type="ECO:0000313" key="3">
    <source>
        <dbReference type="Proteomes" id="UP000191112"/>
    </source>
</evidence>
<proteinExistence type="predicted"/>
<evidence type="ECO:0000259" key="1">
    <source>
        <dbReference type="PROSITE" id="PS51819"/>
    </source>
</evidence>
<feature type="domain" description="VOC" evidence="1">
    <location>
        <begin position="6"/>
        <end position="123"/>
    </location>
</feature>
<protein>
    <recommendedName>
        <fullName evidence="1">VOC domain-containing protein</fullName>
    </recommendedName>
</protein>
<dbReference type="PROSITE" id="PS51819">
    <property type="entry name" value="VOC"/>
    <property type="match status" value="1"/>
</dbReference>
<dbReference type="STRING" id="619805.SAMN05660477_02741"/>
<dbReference type="OrthoDB" id="9799428at2"/>